<accession>A0A5N4C2H0</accession>
<feature type="compositionally biased region" description="Polar residues" evidence="1">
    <location>
        <begin position="1250"/>
        <end position="1271"/>
    </location>
</feature>
<feature type="region of interest" description="Disordered" evidence="1">
    <location>
        <begin position="693"/>
        <end position="789"/>
    </location>
</feature>
<feature type="compositionally biased region" description="Basic and acidic residues" evidence="1">
    <location>
        <begin position="910"/>
        <end position="938"/>
    </location>
</feature>
<feature type="region of interest" description="Disordered" evidence="1">
    <location>
        <begin position="590"/>
        <end position="657"/>
    </location>
</feature>
<dbReference type="Proteomes" id="UP000299084">
    <property type="component" value="Unassembled WGS sequence"/>
</dbReference>
<feature type="compositionally biased region" description="Basic and acidic residues" evidence="1">
    <location>
        <begin position="248"/>
        <end position="258"/>
    </location>
</feature>
<feature type="region of interest" description="Disordered" evidence="1">
    <location>
        <begin position="910"/>
        <end position="1059"/>
    </location>
</feature>
<feature type="compositionally biased region" description="Polar residues" evidence="1">
    <location>
        <begin position="731"/>
        <end position="740"/>
    </location>
</feature>
<feature type="compositionally biased region" description="Basic and acidic residues" evidence="1">
    <location>
        <begin position="600"/>
        <end position="612"/>
    </location>
</feature>
<organism evidence="2 3">
    <name type="scientific">Camelus dromedarius</name>
    <name type="common">Dromedary</name>
    <name type="synonym">Arabian camel</name>
    <dbReference type="NCBI Taxonomy" id="9838"/>
    <lineage>
        <taxon>Eukaryota</taxon>
        <taxon>Metazoa</taxon>
        <taxon>Chordata</taxon>
        <taxon>Craniata</taxon>
        <taxon>Vertebrata</taxon>
        <taxon>Euteleostomi</taxon>
        <taxon>Mammalia</taxon>
        <taxon>Eutheria</taxon>
        <taxon>Laurasiatheria</taxon>
        <taxon>Artiodactyla</taxon>
        <taxon>Tylopoda</taxon>
        <taxon>Camelidae</taxon>
        <taxon>Camelus</taxon>
    </lineage>
</organism>
<feature type="region of interest" description="Disordered" evidence="1">
    <location>
        <begin position="64"/>
        <end position="94"/>
    </location>
</feature>
<feature type="region of interest" description="Disordered" evidence="1">
    <location>
        <begin position="809"/>
        <end position="873"/>
    </location>
</feature>
<protein>
    <submittedName>
        <fullName evidence="2">Uncharacterized protein</fullName>
    </submittedName>
</protein>
<feature type="compositionally biased region" description="Basic and acidic residues" evidence="1">
    <location>
        <begin position="1424"/>
        <end position="1434"/>
    </location>
</feature>
<gene>
    <name evidence="2" type="ORF">Cadr_000002580</name>
</gene>
<feature type="region of interest" description="Disordered" evidence="1">
    <location>
        <begin position="1"/>
        <end position="20"/>
    </location>
</feature>
<feature type="compositionally biased region" description="Polar residues" evidence="1">
    <location>
        <begin position="1300"/>
        <end position="1311"/>
    </location>
</feature>
<feature type="region of interest" description="Disordered" evidence="1">
    <location>
        <begin position="1204"/>
        <end position="1325"/>
    </location>
</feature>
<proteinExistence type="predicted"/>
<feature type="region of interest" description="Disordered" evidence="1">
    <location>
        <begin position="189"/>
        <end position="300"/>
    </location>
</feature>
<feature type="region of interest" description="Disordered" evidence="1">
    <location>
        <begin position="1419"/>
        <end position="1458"/>
    </location>
</feature>
<evidence type="ECO:0000313" key="2">
    <source>
        <dbReference type="EMBL" id="KAB1253047.1"/>
    </source>
</evidence>
<feature type="region of interest" description="Disordered" evidence="1">
    <location>
        <begin position="317"/>
        <end position="410"/>
    </location>
</feature>
<feature type="compositionally biased region" description="Basic residues" evidence="1">
    <location>
        <begin position="820"/>
        <end position="830"/>
    </location>
</feature>
<name>A0A5N4C2H0_CAMDR</name>
<feature type="region of interest" description="Disordered" evidence="1">
    <location>
        <begin position="1093"/>
        <end position="1114"/>
    </location>
</feature>
<evidence type="ECO:0000313" key="3">
    <source>
        <dbReference type="Proteomes" id="UP000299084"/>
    </source>
</evidence>
<feature type="compositionally biased region" description="Polar residues" evidence="1">
    <location>
        <begin position="390"/>
        <end position="404"/>
    </location>
</feature>
<keyword evidence="3" id="KW-1185">Reference proteome</keyword>
<feature type="compositionally biased region" description="Low complexity" evidence="1">
    <location>
        <begin position="1102"/>
        <end position="1112"/>
    </location>
</feature>
<comment type="caution">
    <text evidence="2">The sequence shown here is derived from an EMBL/GenBank/DDBJ whole genome shotgun (WGS) entry which is preliminary data.</text>
</comment>
<dbReference type="EMBL" id="JWIN03000037">
    <property type="protein sequence ID" value="KAB1253047.1"/>
    <property type="molecule type" value="Genomic_DNA"/>
</dbReference>
<feature type="compositionally biased region" description="Basic and acidic residues" evidence="1">
    <location>
        <begin position="356"/>
        <end position="370"/>
    </location>
</feature>
<evidence type="ECO:0000256" key="1">
    <source>
        <dbReference type="SAM" id="MobiDB-lite"/>
    </source>
</evidence>
<sequence length="1501" mass="161538">MPQRPEHLPPGRPQGRAPALCAPLSTQPRLGHRLWVLVLPVGPSASQGLGHCEGLTTGPTAGASNAHPCSAAPARADRKCQGHPAHPAPSVDAGPQRAAGILTPSEDQLPEGPSLRCLVLEGSKEQVGGWGLGPPSWGEAVCREAWAQGHSPAARTSTSEHLLGWQVERNVPAGEKAQMWGMCREQTATDEQLRGKDTAGTKGAPEQQPHVQPRIDRRGRTSKTAERSTKAGPSGQQQKLPGKACTPDTRDREPRRSVSETPAPEVAVHPPRSSCTHLTPKGAKQDPRLPPQGPCVPGDGVTSCPGLLRALQRYIQERPGRPGTGGHPPARPPPHSTGRKGMAPAPQELQQGSPGDTERPEARGYDDGHQAGEVARTTRPPGGSREEQPTKAQPRTDTQKSKNGQWEAEGTSFQTWNRLGRWPGPRGKDITVLPSQRDLGLCTGRPNTGKWDNQIVRGRMGDSINSVSAATPGPVLEVLSSGCHLSEGRWAIPEDVSRGLEQESLESNILQNEVVFGPDSSHPFCTLQSPHGEYTDTLKRWLNGLLVQALQPRLGDGNSCSRPPPQLNLANKKPLVRLWRAWHLGRGFSAQRPRTVRSTKSGELRSDGDTERASPASVGGGRMVCNMSAGGAAPEVPRHAPGSHSVHHGTSSGNVSAHIGRSPVVQLLPEALESHEDKNQKYVQISGWTTQSGPCEEGLGQPELGAARGHSGSRGQGLQIRDGPEGREVNQESLLSSHSCTAAPGFSRVSPGHGTEARRKEPFLTGRALDTGAPPPQGSSPQVAGLGVGGNLGGSGHSLTFGVTYIQSWPTKTGGNQPPRGRRRHLKHKQAGQDEREMENLGPASPRPVVPRNLPQEQTGTRSGLREARAVGRHLPRRGLRLVCASQRKRGACARHREGAGVWEVTGGRKDGWEDLWGKQRDGGARERSRTEQRRGQDGPRSLGMRRRGNCKGRCSEGPPRHRALQVPWGGGTRKGSSREQAMSRGHCHPQRAMAKTARTSNREDWVHLGKKQSLRRGLAPVPGREGAGAASRGRPGGPVWEGRLTHPDDQRGRGRRPALPGLHLWRTREGAGEETHREPTPTCDRARPLFLGPHTRQRTGPAATTVATVPTSDHTPPFPVPLLGDLGHPASQHRGEGQKRGSLRSTIIAVPHQQPHIKRLRLTGQVLLLQARFGRSSSSSPAFREPTQLVTILWAQEAEEGMPAWAESPAARRPKSHEGNPPPPHLRASIPASSGFCKERAGAARWKTKQSSADPNTQLREMSKTLSSPSRDPAPLSGPRTLGEQLQPRRKSPGKDGSSKAQHYQNSQTRVPGARGAGGDGELPAFVRTRGASLPGVEPRVPKPPVGVGQVRSLLLGGQEGELGPLEGPTWAPRCWSLNKRGLGRVFSLGLTRTHVQLDTRRDRRRPGRWGAQVIAQAPAMRPELRKGQEPKEQSQAGGIEWLEPPGERKRTEKGSDREAGFVWDPSVGIFLLTCKKARARLYLRTWPAVPGRPGGGELA</sequence>
<feature type="compositionally biased region" description="Basic and acidic residues" evidence="1">
    <location>
        <begin position="213"/>
        <end position="229"/>
    </location>
</feature>
<feature type="compositionally biased region" description="Low complexity" evidence="1">
    <location>
        <begin position="1023"/>
        <end position="1034"/>
    </location>
</feature>
<reference evidence="2 3" key="1">
    <citation type="journal article" date="2019" name="Mol. Ecol. Resour.">
        <title>Improving Illumina assemblies with Hi-C and long reads: an example with the North African dromedary.</title>
        <authorList>
            <person name="Elbers J.P."/>
            <person name="Rogers M.F."/>
            <person name="Perelman P.L."/>
            <person name="Proskuryakova A.A."/>
            <person name="Serdyukova N.A."/>
            <person name="Johnson W.E."/>
            <person name="Horin P."/>
            <person name="Corander J."/>
            <person name="Murphy D."/>
            <person name="Burger P.A."/>
        </authorList>
    </citation>
    <scope>NUCLEOTIDE SEQUENCE [LARGE SCALE GENOMIC DNA]</scope>
    <source>
        <strain evidence="2">Drom800</strain>
        <tissue evidence="2">Blood</tissue>
    </source>
</reference>
<feature type="compositionally biased region" description="Low complexity" evidence="1">
    <location>
        <begin position="642"/>
        <end position="656"/>
    </location>
</feature>
<feature type="compositionally biased region" description="Basic and acidic residues" evidence="1">
    <location>
        <begin position="1044"/>
        <end position="1053"/>
    </location>
</feature>
<feature type="compositionally biased region" description="Basic and acidic residues" evidence="1">
    <location>
        <begin position="1447"/>
        <end position="1458"/>
    </location>
</feature>